<evidence type="ECO:0000313" key="2">
    <source>
        <dbReference type="Proteomes" id="UP000049855"/>
    </source>
</evidence>
<sequence length="156" mass="18210">MMEDQKMKDPVSMFVLFAQMFSITAKNLEKEFGQKGLDVLADSVREFGVMRGKDIASRAAARGQQNTVENYLDNYDMERSELFGYTNEYKPDCVCQEFTKCIFAETWMEAGEEKYGRIYCNNIDPAIAYGYNENLECQHEKIMYDDKKCTFCFKMK</sequence>
<accession>A0A0U1KXW1</accession>
<keyword evidence="2" id="KW-1185">Reference proteome</keyword>
<organism evidence="1 2">
    <name type="scientific">Sporomusa ovata</name>
    <dbReference type="NCBI Taxonomy" id="2378"/>
    <lineage>
        <taxon>Bacteria</taxon>
        <taxon>Bacillati</taxon>
        <taxon>Bacillota</taxon>
        <taxon>Negativicutes</taxon>
        <taxon>Selenomonadales</taxon>
        <taxon>Sporomusaceae</taxon>
        <taxon>Sporomusa</taxon>
    </lineage>
</organism>
<protein>
    <recommendedName>
        <fullName evidence="3">L-2-amino-thiazoline-4-carboxylic acid hydrolase</fullName>
    </recommendedName>
</protein>
<evidence type="ECO:0000313" key="1">
    <source>
        <dbReference type="EMBL" id="CQR72252.1"/>
    </source>
</evidence>
<dbReference type="RefSeq" id="WP_021166976.1">
    <property type="nucleotide sequence ID" value="NZ_CTRP01000010.1"/>
</dbReference>
<proteinExistence type="predicted"/>
<dbReference type="Proteomes" id="UP000049855">
    <property type="component" value="Unassembled WGS sequence"/>
</dbReference>
<dbReference type="EMBL" id="CTRP01000010">
    <property type="protein sequence ID" value="CQR72252.1"/>
    <property type="molecule type" value="Genomic_DNA"/>
</dbReference>
<evidence type="ECO:0008006" key="3">
    <source>
        <dbReference type="Google" id="ProtNLM"/>
    </source>
</evidence>
<dbReference type="Pfam" id="PF14196">
    <property type="entry name" value="ATC_hydrolase"/>
    <property type="match status" value="1"/>
</dbReference>
<dbReference type="AlphaFoldDB" id="A0A0U1KXW1"/>
<name>A0A0U1KXW1_9FIRM</name>
<gene>
    <name evidence="1" type="ORF">SpAn4DRAFT_2712</name>
</gene>
<reference evidence="2" key="1">
    <citation type="submission" date="2015-03" db="EMBL/GenBank/DDBJ databases">
        <authorList>
            <person name="Nijsse Bart"/>
        </authorList>
    </citation>
    <scope>NUCLEOTIDE SEQUENCE [LARGE SCALE GENOMIC DNA]</scope>
</reference>
<dbReference type="InterPro" id="IPR026002">
    <property type="entry name" value="ATC_hydrolase-like"/>
</dbReference>